<name>A0A1C3XDW6_9HYPH</name>
<sequence>MEFNGEAALMKPSALAASKRRLLIDYLRALIANLAYALAVEGLTDLVPSLLDMNKVLGELTDEISRADAIYSDEIIARTVCLIRTSQVLLDDEGVTQTIH</sequence>
<accession>A0A1C3XDW6</accession>
<gene>
    <name evidence="1" type="ORF">GA0061102_10894</name>
</gene>
<dbReference type="AlphaFoldDB" id="A0A1C3XDW6"/>
<dbReference type="EMBL" id="FMAH01000089">
    <property type="protein sequence ID" value="SCB50428.1"/>
    <property type="molecule type" value="Genomic_DNA"/>
</dbReference>
<protein>
    <submittedName>
        <fullName evidence="1">Uncharacterized protein</fullName>
    </submittedName>
</protein>
<dbReference type="OrthoDB" id="8372705at2"/>
<organism evidence="1 2">
    <name type="scientific">Rhizobium miluonense</name>
    <dbReference type="NCBI Taxonomy" id="411945"/>
    <lineage>
        <taxon>Bacteria</taxon>
        <taxon>Pseudomonadati</taxon>
        <taxon>Pseudomonadota</taxon>
        <taxon>Alphaproteobacteria</taxon>
        <taxon>Hyphomicrobiales</taxon>
        <taxon>Rhizobiaceae</taxon>
        <taxon>Rhizobium/Agrobacterium group</taxon>
        <taxon>Rhizobium</taxon>
    </lineage>
</organism>
<keyword evidence="2" id="KW-1185">Reference proteome</keyword>
<proteinExistence type="predicted"/>
<evidence type="ECO:0000313" key="2">
    <source>
        <dbReference type="Proteomes" id="UP000199435"/>
    </source>
</evidence>
<evidence type="ECO:0000313" key="1">
    <source>
        <dbReference type="EMBL" id="SCB50428.1"/>
    </source>
</evidence>
<reference evidence="2" key="1">
    <citation type="submission" date="2016-08" db="EMBL/GenBank/DDBJ databases">
        <authorList>
            <person name="Varghese N."/>
            <person name="Submissions Spin"/>
        </authorList>
    </citation>
    <scope>NUCLEOTIDE SEQUENCE [LARGE SCALE GENOMIC DNA]</scope>
    <source>
        <strain evidence="2">HAMBI 2971</strain>
    </source>
</reference>
<dbReference type="STRING" id="411945.GA0061102_10894"/>
<dbReference type="RefSeq" id="WP_092856790.1">
    <property type="nucleotide sequence ID" value="NZ_FMAH01000089.1"/>
</dbReference>
<dbReference type="Proteomes" id="UP000199435">
    <property type="component" value="Unassembled WGS sequence"/>
</dbReference>